<evidence type="ECO:0000313" key="4">
    <source>
        <dbReference type="EMBL" id="PIU42129.1"/>
    </source>
</evidence>
<reference evidence="4 5" key="1">
    <citation type="submission" date="2017-09" db="EMBL/GenBank/DDBJ databases">
        <title>Depth-based differentiation of microbial function through sediment-hosted aquifers and enrichment of novel symbionts in the deep terrestrial subsurface.</title>
        <authorList>
            <person name="Probst A.J."/>
            <person name="Ladd B."/>
            <person name="Jarett J.K."/>
            <person name="Geller-Mcgrath D.E."/>
            <person name="Sieber C.M."/>
            <person name="Emerson J.B."/>
            <person name="Anantharaman K."/>
            <person name="Thomas B.C."/>
            <person name="Malmstrom R."/>
            <person name="Stieglmeier M."/>
            <person name="Klingl A."/>
            <person name="Woyke T."/>
            <person name="Ryan C.M."/>
            <person name="Banfield J.F."/>
        </authorList>
    </citation>
    <scope>NUCLEOTIDE SEQUENCE [LARGE SCALE GENOMIC DNA]</scope>
    <source>
        <strain evidence="4">CG07_land_8_20_14_0_80_42_15</strain>
    </source>
</reference>
<dbReference type="InterPro" id="IPR052336">
    <property type="entry name" value="MlaD_Phospholipid_Transporter"/>
</dbReference>
<evidence type="ECO:0000256" key="1">
    <source>
        <dbReference type="SAM" id="MobiDB-lite"/>
    </source>
</evidence>
<feature type="compositionally biased region" description="Basic and acidic residues" evidence="1">
    <location>
        <begin position="216"/>
        <end position="228"/>
    </location>
</feature>
<proteinExistence type="predicted"/>
<gene>
    <name evidence="4" type="ORF">COS99_01900</name>
</gene>
<dbReference type="PANTHER" id="PTHR33371">
    <property type="entry name" value="INTERMEMBRANE PHOSPHOLIPID TRANSPORT SYSTEM BINDING PROTEIN MLAD-RELATED"/>
    <property type="match status" value="1"/>
</dbReference>
<organism evidence="4 5">
    <name type="scientific">Candidatus Aquitaenariimonas noxiae</name>
    <dbReference type="NCBI Taxonomy" id="1974741"/>
    <lineage>
        <taxon>Bacteria</taxon>
        <taxon>Pseudomonadati</taxon>
        <taxon>Candidatus Omnitrophota</taxon>
        <taxon>Candidatus Aquitaenariimonas</taxon>
    </lineage>
</organism>
<sequence>MEGRAIELKVGIFIFIALIVLFIIIFSIGDFPMFDKTFAIKVKFSFVNGIEETAPVRLAGVDIGEVEKIDVYYDAAEKRTKVMLSARINKEVSVERDSVATINTLGLLGEKYLEITPGKAEGDFLKDGDTIAGEDPVSMETITKNMEIITKNVLKISDSATVVMDRLKEGKGTFGKLLVEEKIYNDLEAFVADLKSHPWKLLYKPRGQNEYGLQEQTKEQSRTQEKKSNKVNFR</sequence>
<name>A0A2J0KWG4_9BACT</name>
<evidence type="ECO:0000259" key="3">
    <source>
        <dbReference type="Pfam" id="PF02470"/>
    </source>
</evidence>
<keyword evidence="2" id="KW-1133">Transmembrane helix</keyword>
<comment type="caution">
    <text evidence="4">The sequence shown here is derived from an EMBL/GenBank/DDBJ whole genome shotgun (WGS) entry which is preliminary data.</text>
</comment>
<accession>A0A2J0KWG4</accession>
<feature type="region of interest" description="Disordered" evidence="1">
    <location>
        <begin position="212"/>
        <end position="234"/>
    </location>
</feature>
<protein>
    <recommendedName>
        <fullName evidence="3">Mce/MlaD domain-containing protein</fullName>
    </recommendedName>
</protein>
<dbReference type="InterPro" id="IPR003399">
    <property type="entry name" value="Mce/MlaD"/>
</dbReference>
<dbReference type="AlphaFoldDB" id="A0A2J0KWG4"/>
<feature type="transmembrane region" description="Helical" evidence="2">
    <location>
        <begin position="12"/>
        <end position="34"/>
    </location>
</feature>
<dbReference type="EMBL" id="PEWV01000018">
    <property type="protein sequence ID" value="PIU42129.1"/>
    <property type="molecule type" value="Genomic_DNA"/>
</dbReference>
<dbReference type="Pfam" id="PF02470">
    <property type="entry name" value="MlaD"/>
    <property type="match status" value="1"/>
</dbReference>
<keyword evidence="2" id="KW-0812">Transmembrane</keyword>
<feature type="domain" description="Mce/MlaD" evidence="3">
    <location>
        <begin position="39"/>
        <end position="118"/>
    </location>
</feature>
<keyword evidence="2" id="KW-0472">Membrane</keyword>
<evidence type="ECO:0000256" key="2">
    <source>
        <dbReference type="SAM" id="Phobius"/>
    </source>
</evidence>
<dbReference type="PANTHER" id="PTHR33371:SF4">
    <property type="entry name" value="INTERMEMBRANE PHOSPHOLIPID TRANSPORT SYSTEM BINDING PROTEIN MLAD"/>
    <property type="match status" value="1"/>
</dbReference>
<evidence type="ECO:0000313" key="5">
    <source>
        <dbReference type="Proteomes" id="UP000230052"/>
    </source>
</evidence>
<dbReference type="Proteomes" id="UP000230052">
    <property type="component" value="Unassembled WGS sequence"/>
</dbReference>